<feature type="region of interest" description="Disordered" evidence="1">
    <location>
        <begin position="226"/>
        <end position="294"/>
    </location>
</feature>
<dbReference type="VEuPathDB" id="PlasmoDB:PVPAM_040038800"/>
<sequence length="445" mass="51522">MSRPATDDHLLTYEKYFDLKERFSKEYDKNDGLDLEQFLNNTDFNIKNGLLIRLVFKKLSELIRNRGIFMSNQDKACNYISYLFSKEIQSKVDEYEPKTFEMFQNFVNKYNTRTKLSSNICHNSLVYVNSDMYAKMNTLYTLYELHKGHRGKNLLGDPKNCPAFNFFLLQYNEFIRNNQPTNDHYKYILDLFEKEIQRDEYTYRRFTCEKERFHIEKIELRTLPKEKSPKASIQEEQQSNHSEYQVFPAKSPPTEAELQAPREEPGTVHAKPQATHLESQTAQEHPQTLHEVNQSAQETSALGAHHTVQEQPQQRLAREETHQRILHVNSSPVYTPLNGALETLGTASYSERYPYSSVQSLSNEVEGDSSVMNTITSALKGVDPVPVVGVSGGMGALFLLFRLEPSLEEADVDNESLLDSMEDTQDFSQVFKHLKRGIFHMIKLI</sequence>
<gene>
    <name evidence="2" type="ORF">PVC01_000121000</name>
</gene>
<dbReference type="EMBL" id="FLYI01000508">
    <property type="protein sequence ID" value="SCA82176.1"/>
    <property type="molecule type" value="Genomic_DNA"/>
</dbReference>
<dbReference type="AlphaFoldDB" id="A0A1G4E4N7"/>
<name>A0A1G4E4N7_PLAVI</name>
<evidence type="ECO:0008006" key="4">
    <source>
        <dbReference type="Google" id="ProtNLM"/>
    </source>
</evidence>
<evidence type="ECO:0000313" key="2">
    <source>
        <dbReference type="EMBL" id="SCA82176.1"/>
    </source>
</evidence>
<dbReference type="Proteomes" id="UP000305196">
    <property type="component" value="Unassembled WGS sequence"/>
</dbReference>
<dbReference type="VEuPathDB" id="PlasmoDB:PVX_026690"/>
<dbReference type="VEuPathDB" id="PlasmoDB:PVP01_0011150"/>
<dbReference type="VEuPathDB" id="PlasmoDB:PVW1_140084900"/>
<reference evidence="2 3" key="1">
    <citation type="submission" date="2016-07" db="EMBL/GenBank/DDBJ databases">
        <authorList>
            <consortium name="Pathogen Informatics"/>
        </authorList>
    </citation>
    <scope>NUCLEOTIDE SEQUENCE [LARGE SCALE GENOMIC DNA]</scope>
</reference>
<evidence type="ECO:0000256" key="1">
    <source>
        <dbReference type="SAM" id="MobiDB-lite"/>
    </source>
</evidence>
<evidence type="ECO:0000313" key="3">
    <source>
        <dbReference type="Proteomes" id="UP000305196"/>
    </source>
</evidence>
<organism evidence="2 3">
    <name type="scientific">Plasmodium vivax</name>
    <name type="common">malaria parasite P. vivax</name>
    <dbReference type="NCBI Taxonomy" id="5855"/>
    <lineage>
        <taxon>Eukaryota</taxon>
        <taxon>Sar</taxon>
        <taxon>Alveolata</taxon>
        <taxon>Apicomplexa</taxon>
        <taxon>Aconoidasida</taxon>
        <taxon>Haemosporida</taxon>
        <taxon>Plasmodiidae</taxon>
        <taxon>Plasmodium</taxon>
        <taxon>Plasmodium (Plasmodium)</taxon>
    </lineage>
</organism>
<feature type="compositionally biased region" description="Polar residues" evidence="1">
    <location>
        <begin position="276"/>
        <end position="294"/>
    </location>
</feature>
<proteinExistence type="predicted"/>
<feature type="compositionally biased region" description="Polar residues" evidence="1">
    <location>
        <begin position="234"/>
        <end position="243"/>
    </location>
</feature>
<protein>
    <recommendedName>
        <fullName evidence="4">VIR protein</fullName>
    </recommendedName>
</protein>
<accession>A0A1G4E4N7</accession>